<dbReference type="InterPro" id="IPR013655">
    <property type="entry name" value="PAS_fold_3"/>
</dbReference>
<dbReference type="InterPro" id="IPR043128">
    <property type="entry name" value="Rev_trsase/Diguanyl_cyclase"/>
</dbReference>
<gene>
    <name evidence="11" type="ORF">PTKU64_55800</name>
</gene>
<evidence type="ECO:0000256" key="5">
    <source>
        <dbReference type="ARBA" id="ARBA00022989"/>
    </source>
</evidence>
<dbReference type="RefSeq" id="WP_229515381.1">
    <property type="nucleotide sequence ID" value="NZ_AP024956.1"/>
</dbReference>
<dbReference type="Pfam" id="PF05231">
    <property type="entry name" value="MASE1"/>
    <property type="match status" value="1"/>
</dbReference>
<protein>
    <recommendedName>
        <fullName evidence="2">diguanylate cyclase</fullName>
        <ecNumber evidence="2">2.7.7.65</ecNumber>
    </recommendedName>
</protein>
<dbReference type="PROSITE" id="PS50887">
    <property type="entry name" value="GGDEF"/>
    <property type="match status" value="1"/>
</dbReference>
<evidence type="ECO:0000256" key="6">
    <source>
        <dbReference type="ARBA" id="ARBA00023136"/>
    </source>
</evidence>
<evidence type="ECO:0000259" key="9">
    <source>
        <dbReference type="PROSITE" id="PS50112"/>
    </source>
</evidence>
<dbReference type="CDD" id="cd01949">
    <property type="entry name" value="GGDEF"/>
    <property type="match status" value="1"/>
</dbReference>
<comment type="subcellular location">
    <subcellularLocation>
        <location evidence="1">Cell membrane</location>
        <topology evidence="1">Multi-pass membrane protein</topology>
    </subcellularLocation>
</comment>
<name>A0ABM7TT98_9BURK</name>
<dbReference type="NCBIfam" id="TIGR00254">
    <property type="entry name" value="GGDEF"/>
    <property type="match status" value="1"/>
</dbReference>
<dbReference type="InterPro" id="IPR000160">
    <property type="entry name" value="GGDEF_dom"/>
</dbReference>
<dbReference type="InterPro" id="IPR050469">
    <property type="entry name" value="Diguanylate_Cyclase"/>
</dbReference>
<feature type="transmembrane region" description="Helical" evidence="8">
    <location>
        <begin position="40"/>
        <end position="58"/>
    </location>
</feature>
<proteinExistence type="predicted"/>
<feature type="domain" description="GGDEF" evidence="10">
    <location>
        <begin position="495"/>
        <end position="630"/>
    </location>
</feature>
<dbReference type="InterPro" id="IPR000014">
    <property type="entry name" value="PAS"/>
</dbReference>
<dbReference type="PANTHER" id="PTHR45138">
    <property type="entry name" value="REGULATORY COMPONENTS OF SENSORY TRANSDUCTION SYSTEM"/>
    <property type="match status" value="1"/>
</dbReference>
<comment type="catalytic activity">
    <reaction evidence="7">
        <text>2 GTP = 3',3'-c-di-GMP + 2 diphosphate</text>
        <dbReference type="Rhea" id="RHEA:24898"/>
        <dbReference type="ChEBI" id="CHEBI:33019"/>
        <dbReference type="ChEBI" id="CHEBI:37565"/>
        <dbReference type="ChEBI" id="CHEBI:58805"/>
        <dbReference type="EC" id="2.7.7.65"/>
    </reaction>
</comment>
<evidence type="ECO:0000313" key="11">
    <source>
        <dbReference type="EMBL" id="BCZ81905.1"/>
    </source>
</evidence>
<accession>A0ABM7TT98</accession>
<dbReference type="SMART" id="SM00267">
    <property type="entry name" value="GGDEF"/>
    <property type="match status" value="1"/>
</dbReference>
<evidence type="ECO:0000259" key="10">
    <source>
        <dbReference type="PROSITE" id="PS50887"/>
    </source>
</evidence>
<keyword evidence="3" id="KW-1003">Cell membrane</keyword>
<dbReference type="Gene3D" id="3.30.70.270">
    <property type="match status" value="1"/>
</dbReference>
<dbReference type="InterPro" id="IPR007895">
    <property type="entry name" value="MASE1"/>
</dbReference>
<evidence type="ECO:0000256" key="2">
    <source>
        <dbReference type="ARBA" id="ARBA00012528"/>
    </source>
</evidence>
<dbReference type="Pfam" id="PF08447">
    <property type="entry name" value="PAS_3"/>
    <property type="match status" value="1"/>
</dbReference>
<dbReference type="CDD" id="cd00130">
    <property type="entry name" value="PAS"/>
    <property type="match status" value="1"/>
</dbReference>
<evidence type="ECO:0000256" key="7">
    <source>
        <dbReference type="ARBA" id="ARBA00034247"/>
    </source>
</evidence>
<dbReference type="EMBL" id="AP024956">
    <property type="protein sequence ID" value="BCZ81905.1"/>
    <property type="molecule type" value="Genomic_DNA"/>
</dbReference>
<dbReference type="SUPFAM" id="SSF55073">
    <property type="entry name" value="Nucleotide cyclase"/>
    <property type="match status" value="1"/>
</dbReference>
<evidence type="ECO:0000256" key="8">
    <source>
        <dbReference type="SAM" id="Phobius"/>
    </source>
</evidence>
<dbReference type="PROSITE" id="PS50112">
    <property type="entry name" value="PAS"/>
    <property type="match status" value="1"/>
</dbReference>
<dbReference type="NCBIfam" id="TIGR00229">
    <property type="entry name" value="sensory_box"/>
    <property type="match status" value="1"/>
</dbReference>
<feature type="transmembrane region" description="Helical" evidence="8">
    <location>
        <begin position="183"/>
        <end position="204"/>
    </location>
</feature>
<dbReference type="Gene3D" id="3.30.450.20">
    <property type="entry name" value="PAS domain"/>
    <property type="match status" value="1"/>
</dbReference>
<dbReference type="Proteomes" id="UP001319874">
    <property type="component" value="Chromosome 2"/>
</dbReference>
<dbReference type="Pfam" id="PF00990">
    <property type="entry name" value="GGDEF"/>
    <property type="match status" value="1"/>
</dbReference>
<keyword evidence="12" id="KW-1185">Reference proteome</keyword>
<dbReference type="SUPFAM" id="SSF55785">
    <property type="entry name" value="PYP-like sensor domain (PAS domain)"/>
    <property type="match status" value="1"/>
</dbReference>
<organism evidence="11 12">
    <name type="scientific">Paraburkholderia terrae</name>
    <dbReference type="NCBI Taxonomy" id="311230"/>
    <lineage>
        <taxon>Bacteria</taxon>
        <taxon>Pseudomonadati</taxon>
        <taxon>Pseudomonadota</taxon>
        <taxon>Betaproteobacteria</taxon>
        <taxon>Burkholderiales</taxon>
        <taxon>Burkholderiaceae</taxon>
        <taxon>Paraburkholderia</taxon>
    </lineage>
</organism>
<feature type="transmembrane region" description="Helical" evidence="8">
    <location>
        <begin position="89"/>
        <end position="105"/>
    </location>
</feature>
<sequence length="647" mass="71085">MAEVRLRKFGAKNLADKSDIAVPTLRRIVSRDELRRQARVGIAGFVAAFVLLVISGQLKTMAGEVVAIWIVDGYLLGHMLLLQRRTKPIFVIGAATGLVLGNMMGDETLYVATSFTAAGIVETCVAAVLVPEVRSAKELLQPTVFVRFLLGACVVASTLSGVVAAVLLQGIFTTHPFSSFSNWVISDAIGFLIFTPVTLVMLSGEWRSLFAPGNRIVSLSILALIGIVAAIIFSSTSYDNLYWMLPPLALLAFRAELPTVLLGTLIFITISVPLTIRGTGPLWLFPFATMQDRILALQLFTVAALSIVLPIAVLQTQRNALLSALADGQRRFRNLAERSEEVLMELSADGTFQYVSPRARVVLGYEPHMMRGRQLVDLVHPDDQGILIAVLAKRWSIGMEDSTQYRFRRADNTYIWVRSFVSAMPSGIPGDPMALAFTVRDVDNVVVAERNRLREEQELRDMAFVDSLTGLRNRRYLDSWIEQRLHSQNRHASAEAVAILFADVDYFKNFNDEYGHNAGDRCLKTVGQCIAACLRKDSLVARYGGEEFVILLPNCGPAEALASAERVRAAVESLHLTHRKSPLEVVTLSMGVAQGKMRRPSDVAELFERADSALYRAKRIGRNRVLVAENAVDEATPAGVRSTAAPA</sequence>
<keyword evidence="5 8" id="KW-1133">Transmembrane helix</keyword>
<feature type="transmembrane region" description="Helical" evidence="8">
    <location>
        <begin position="294"/>
        <end position="314"/>
    </location>
</feature>
<evidence type="ECO:0000256" key="4">
    <source>
        <dbReference type="ARBA" id="ARBA00022692"/>
    </source>
</evidence>
<feature type="transmembrane region" description="Helical" evidence="8">
    <location>
        <begin position="216"/>
        <end position="235"/>
    </location>
</feature>
<evidence type="ECO:0000256" key="1">
    <source>
        <dbReference type="ARBA" id="ARBA00004651"/>
    </source>
</evidence>
<keyword evidence="4 8" id="KW-0812">Transmembrane</keyword>
<dbReference type="EC" id="2.7.7.65" evidence="2"/>
<evidence type="ECO:0000256" key="3">
    <source>
        <dbReference type="ARBA" id="ARBA00022475"/>
    </source>
</evidence>
<dbReference type="SMART" id="SM00091">
    <property type="entry name" value="PAS"/>
    <property type="match status" value="1"/>
</dbReference>
<feature type="transmembrane region" description="Helical" evidence="8">
    <location>
        <begin position="111"/>
        <end position="133"/>
    </location>
</feature>
<feature type="domain" description="PAS" evidence="9">
    <location>
        <begin position="328"/>
        <end position="384"/>
    </location>
</feature>
<dbReference type="PANTHER" id="PTHR45138:SF9">
    <property type="entry name" value="DIGUANYLATE CYCLASE DGCM-RELATED"/>
    <property type="match status" value="1"/>
</dbReference>
<evidence type="ECO:0000313" key="12">
    <source>
        <dbReference type="Proteomes" id="UP001319874"/>
    </source>
</evidence>
<feature type="transmembrane region" description="Helical" evidence="8">
    <location>
        <begin position="64"/>
        <end position="82"/>
    </location>
</feature>
<dbReference type="InterPro" id="IPR029787">
    <property type="entry name" value="Nucleotide_cyclase"/>
</dbReference>
<dbReference type="InterPro" id="IPR035965">
    <property type="entry name" value="PAS-like_dom_sf"/>
</dbReference>
<feature type="transmembrane region" description="Helical" evidence="8">
    <location>
        <begin position="145"/>
        <end position="171"/>
    </location>
</feature>
<keyword evidence="6 8" id="KW-0472">Membrane</keyword>
<reference evidence="11 12" key="1">
    <citation type="journal article" date="2022" name="Front. Microbiol.">
        <title>Identification and characterization of a novel class of self-sufficient cytochrome P450 hydroxylase involved in cyclohexanecarboxylate degradation in Paraburkholderia terrae strain KU-64.</title>
        <authorList>
            <person name="Yamamoto T."/>
            <person name="Hasegawa Y."/>
            <person name="Iwaki H."/>
        </authorList>
    </citation>
    <scope>NUCLEOTIDE SEQUENCE [LARGE SCALE GENOMIC DNA]</scope>
    <source>
        <strain evidence="11 12">KU-64</strain>
    </source>
</reference>